<evidence type="ECO:0000313" key="2">
    <source>
        <dbReference type="EMBL" id="SPZ40381.1"/>
    </source>
</evidence>
<proteinExistence type="predicted"/>
<accession>A0AB38FFZ1</accession>
<feature type="region of interest" description="Disordered" evidence="1">
    <location>
        <begin position="1"/>
        <end position="32"/>
    </location>
</feature>
<gene>
    <name evidence="2" type="ORF">NCTC13229_03860</name>
</gene>
<protein>
    <submittedName>
        <fullName evidence="2">Uncharacterized protein</fullName>
    </submittedName>
</protein>
<evidence type="ECO:0000313" key="3">
    <source>
        <dbReference type="Proteomes" id="UP000251211"/>
    </source>
</evidence>
<feature type="compositionally biased region" description="Basic and acidic residues" evidence="1">
    <location>
        <begin position="14"/>
        <end position="23"/>
    </location>
</feature>
<dbReference type="EMBL" id="UAUI01000014">
    <property type="protein sequence ID" value="SPZ40381.1"/>
    <property type="molecule type" value="Genomic_DNA"/>
</dbReference>
<reference evidence="2 3" key="1">
    <citation type="submission" date="2018-06" db="EMBL/GenBank/DDBJ databases">
        <authorList>
            <consortium name="Pathogen Informatics"/>
            <person name="Doyle S."/>
        </authorList>
    </citation>
    <scope>NUCLEOTIDE SEQUENCE [LARGE SCALE GENOMIC DNA]</scope>
    <source>
        <strain evidence="2 3">NCTC13229</strain>
    </source>
</reference>
<name>A0AB38FFZ1_RHOWR</name>
<dbReference type="Proteomes" id="UP000251211">
    <property type="component" value="Unassembled WGS sequence"/>
</dbReference>
<comment type="caution">
    <text evidence="2">The sequence shown here is derived from an EMBL/GenBank/DDBJ whole genome shotgun (WGS) entry which is preliminary data.</text>
</comment>
<dbReference type="AlphaFoldDB" id="A0AB38FFZ1"/>
<evidence type="ECO:0000256" key="1">
    <source>
        <dbReference type="SAM" id="MobiDB-lite"/>
    </source>
</evidence>
<organism evidence="2 3">
    <name type="scientific">Rhodococcus wratislaviensis</name>
    <name type="common">Tsukamurella wratislaviensis</name>
    <dbReference type="NCBI Taxonomy" id="44752"/>
    <lineage>
        <taxon>Bacteria</taxon>
        <taxon>Bacillati</taxon>
        <taxon>Actinomycetota</taxon>
        <taxon>Actinomycetes</taxon>
        <taxon>Mycobacteriales</taxon>
        <taxon>Nocardiaceae</taxon>
        <taxon>Rhodococcus</taxon>
    </lineage>
</organism>
<sequence>MGGYQARASSPLHSLDRTYHETKPSTIPKTDRGVILCPTTQKPRTDVTTLISTAQHNDFLTKMHDAIHSADYTIGQVAEHLGFSAYQLRTPVMSAENPNGLTIDDVYEVSKLVGGNWVEWFRSFE</sequence>